<organism evidence="5 6">
    <name type="scientific">Methylomonas methanica (strain DSM 25384 / MC09)</name>
    <dbReference type="NCBI Taxonomy" id="857087"/>
    <lineage>
        <taxon>Bacteria</taxon>
        <taxon>Pseudomonadati</taxon>
        <taxon>Pseudomonadota</taxon>
        <taxon>Gammaproteobacteria</taxon>
        <taxon>Methylococcales</taxon>
        <taxon>Methylococcaceae</taxon>
        <taxon>Methylomonas</taxon>
    </lineage>
</organism>
<dbReference type="PROSITE" id="PS50234">
    <property type="entry name" value="VWFA"/>
    <property type="match status" value="1"/>
</dbReference>
<accession>F9ZWG0</accession>
<reference evidence="5 6" key="1">
    <citation type="journal article" date="2011" name="J. Bacteriol.">
        <title>Complete Genome Sequence of the Aerobic Marine Methanotroph Methylomonas methanica MC09.</title>
        <authorList>
            <person name="Boden R."/>
            <person name="Cunliffe M."/>
            <person name="Scanlan J."/>
            <person name="Moussard H."/>
            <person name="Kits K.D."/>
            <person name="Klotz M.G."/>
            <person name="Jetten M.S."/>
            <person name="Vuilleumier S."/>
            <person name="Han J."/>
            <person name="Peters L."/>
            <person name="Mikhailova N."/>
            <person name="Teshima H."/>
            <person name="Tapia R."/>
            <person name="Kyrpides N."/>
            <person name="Ivanova N."/>
            <person name="Pagani I."/>
            <person name="Cheng J.F."/>
            <person name="Goodwin L."/>
            <person name="Han C."/>
            <person name="Hauser L."/>
            <person name="Land M.L."/>
            <person name="Lapidus A."/>
            <person name="Lucas S."/>
            <person name="Pitluck S."/>
            <person name="Woyke T."/>
            <person name="Stein L."/>
            <person name="Murrell J.C."/>
        </authorList>
    </citation>
    <scope>NUCLEOTIDE SEQUENCE [LARGE SCALE GENOMIC DNA]</scope>
    <source>
        <strain evidence="5 6">MC09</strain>
    </source>
</reference>
<keyword evidence="3" id="KW-0732">Signal</keyword>
<feature type="transmembrane region" description="Helical" evidence="2">
    <location>
        <begin position="545"/>
        <end position="568"/>
    </location>
</feature>
<proteinExistence type="predicted"/>
<reference key="2">
    <citation type="submission" date="2011-05" db="EMBL/GenBank/DDBJ databases">
        <title>Complete genome sequence of the aerobic marine methanotroph Methylomonas methanica MC09.</title>
        <authorList>
            <person name="Boden R."/>
            <person name="Cunliffe M."/>
            <person name="Scanlan J."/>
            <person name="Moussard H."/>
            <person name="Kits K.D."/>
            <person name="Klotz M."/>
            <person name="Jetten M."/>
            <person name="Vuilleumier S."/>
            <person name="Han J."/>
            <person name="Peters L."/>
            <person name="Mikhailova N."/>
            <person name="Teshima H."/>
            <person name="Tapia R."/>
            <person name="Kyrpides N."/>
            <person name="Ivanova N."/>
            <person name="Pagani I."/>
            <person name="Cheng J.-F."/>
            <person name="Goodwin L."/>
            <person name="Han C."/>
            <person name="Hauser L."/>
            <person name="Land M."/>
            <person name="Lapidus A."/>
            <person name="Lucas S."/>
            <person name="Pitluck S."/>
            <person name="Woyke T."/>
            <person name="Stein L.Y."/>
            <person name="Murrell C."/>
        </authorList>
    </citation>
    <scope>NUCLEOTIDE SEQUENCE</scope>
    <source>
        <strain>MC09</strain>
    </source>
</reference>
<feature type="region of interest" description="Disordered" evidence="1">
    <location>
        <begin position="508"/>
        <end position="541"/>
    </location>
</feature>
<dbReference type="KEGG" id="mmt:Metme_1201"/>
<keyword evidence="2" id="KW-1133">Transmembrane helix</keyword>
<feature type="chain" id="PRO_5003392365" evidence="3">
    <location>
        <begin position="20"/>
        <end position="587"/>
    </location>
</feature>
<protein>
    <submittedName>
        <fullName evidence="5">von Willebrand factor type A</fullName>
    </submittedName>
</protein>
<dbReference type="SUPFAM" id="SSF53300">
    <property type="entry name" value="vWA-like"/>
    <property type="match status" value="1"/>
</dbReference>
<dbReference type="OrthoDB" id="798937at2"/>
<evidence type="ECO:0000313" key="6">
    <source>
        <dbReference type="Proteomes" id="UP000008888"/>
    </source>
</evidence>
<dbReference type="RefSeq" id="WP_013817894.1">
    <property type="nucleotide sequence ID" value="NC_015572.1"/>
</dbReference>
<evidence type="ECO:0000256" key="2">
    <source>
        <dbReference type="SAM" id="Phobius"/>
    </source>
</evidence>
<dbReference type="InterPro" id="IPR036465">
    <property type="entry name" value="vWFA_dom_sf"/>
</dbReference>
<gene>
    <name evidence="5" type="ordered locus">Metme_1201</name>
</gene>
<dbReference type="AlphaFoldDB" id="F9ZWG0"/>
<keyword evidence="2" id="KW-0812">Transmembrane</keyword>
<sequence length="587" mass="64901">MKLPLIAFFCLQLFACRLAAESYSSAPDEIQVLIDVSGSMKQNDPENLRVSATQLLINLLPDKSNVSLWLFAEKTSLLSHTDAVDNNWRQEALKASKEIHSHGIYTHIEDAIQTSLEKGFSGNGNKNLIILTDGMVDISKDIMVSADSRERILSDWIPKLQLQKIKVQTIALSDQVDKELLDKLAFQSGGWSETAESADQLQRLFLRTVQKVAPKNALPLENNVFIVDNSIHEFSLVIFKQSNSTPTEIVGPDQVKLTKNTVSESVSWLGTNNYDLITVTQPTPGEWHIEAVVDPDNQVMILTDLKMQLNEFANFIEEKQSLPLTLHFTERDALITRSDFLALVTISLSLDQQPPINVDANKTKPGFFSHTLENLSLGKHSLVIIADGQTFKREITRDFEVIPAPITVEKLIDNGNRTVTLEFTPDIALLDVSSITITATVHQANREPESRIVKEQNGKWLLPLAAVPEDESLLIDLDIVAKNLDGSIITPALAPITIDKSVFTSPTDADLAEQTAPSPAETDHNTETPISTDQTSDSSSQNTNALGITIGFVLAINLLFCGIGFFVYKMLKKAIAKQQQQLLEKLA</sequence>
<dbReference type="eggNOG" id="COG2304">
    <property type="taxonomic scope" value="Bacteria"/>
</dbReference>
<evidence type="ECO:0000256" key="3">
    <source>
        <dbReference type="SAM" id="SignalP"/>
    </source>
</evidence>
<dbReference type="HOGENOM" id="CLU_012610_0_0_6"/>
<dbReference type="EMBL" id="CP002738">
    <property type="protein sequence ID" value="AEF99629.1"/>
    <property type="molecule type" value="Genomic_DNA"/>
</dbReference>
<feature type="signal peptide" evidence="3">
    <location>
        <begin position="1"/>
        <end position="19"/>
    </location>
</feature>
<dbReference type="InterPro" id="IPR002035">
    <property type="entry name" value="VWF_A"/>
</dbReference>
<keyword evidence="6" id="KW-1185">Reference proteome</keyword>
<dbReference type="Proteomes" id="UP000008888">
    <property type="component" value="Chromosome"/>
</dbReference>
<feature type="domain" description="VWFA" evidence="4">
    <location>
        <begin position="29"/>
        <end position="209"/>
    </location>
</feature>
<evidence type="ECO:0000313" key="5">
    <source>
        <dbReference type="EMBL" id="AEF99629.1"/>
    </source>
</evidence>
<feature type="compositionally biased region" description="Low complexity" evidence="1">
    <location>
        <begin position="531"/>
        <end position="541"/>
    </location>
</feature>
<evidence type="ECO:0000256" key="1">
    <source>
        <dbReference type="SAM" id="MobiDB-lite"/>
    </source>
</evidence>
<dbReference type="CDD" id="cd00198">
    <property type="entry name" value="vWFA"/>
    <property type="match status" value="1"/>
</dbReference>
<reference evidence="6" key="3">
    <citation type="submission" date="2011-05" db="EMBL/GenBank/DDBJ databases">
        <title>Complete sequence of Methylomonas methanica MC09.</title>
        <authorList>
            <consortium name="US DOE Joint Genome Institute"/>
            <person name="Lucas S."/>
            <person name="Han J."/>
            <person name="Lapidus A."/>
            <person name="Cheng J.-F."/>
            <person name="Goodwin L."/>
            <person name="Pitluck S."/>
            <person name="Peters L."/>
            <person name="Mikhailova N."/>
            <person name="Teshima H."/>
            <person name="Han C."/>
            <person name="Tapia R."/>
            <person name="Land M."/>
            <person name="Hauser L."/>
            <person name="Kyrpides N."/>
            <person name="Ivanova N."/>
            <person name="Pagani I."/>
            <person name="Stein L."/>
            <person name="Woyke T."/>
        </authorList>
    </citation>
    <scope>NUCLEOTIDE SEQUENCE [LARGE SCALE GENOMIC DNA]</scope>
    <source>
        <strain evidence="6">MC09</strain>
    </source>
</reference>
<keyword evidence="2" id="KW-0472">Membrane</keyword>
<dbReference type="Gene3D" id="3.40.50.410">
    <property type="entry name" value="von Willebrand factor, type A domain"/>
    <property type="match status" value="1"/>
</dbReference>
<dbReference type="SMART" id="SM00327">
    <property type="entry name" value="VWA"/>
    <property type="match status" value="1"/>
</dbReference>
<name>F9ZWG0_METMM</name>
<dbReference type="STRING" id="857087.Metme_1201"/>
<evidence type="ECO:0000259" key="4">
    <source>
        <dbReference type="PROSITE" id="PS50234"/>
    </source>
</evidence>
<dbReference type="Pfam" id="PF00092">
    <property type="entry name" value="VWA"/>
    <property type="match status" value="1"/>
</dbReference>